<dbReference type="GO" id="GO:0007064">
    <property type="term" value="P:mitotic sister chromatid cohesion"/>
    <property type="evidence" value="ECO:0007669"/>
    <property type="project" value="InterPro"/>
</dbReference>
<sequence length="85" mass="9517">MMSSTTPEACYLALLALAEEFRTMNPPNIRNCIQCLVAIFNLKQPPKIEARTHLQLGNILLQHTKNTDLAQSHLEKAVCSIVIDK</sequence>
<evidence type="ECO:0000256" key="5">
    <source>
        <dbReference type="ARBA" id="ARBA00022803"/>
    </source>
</evidence>
<reference evidence="10 11" key="1">
    <citation type="submission" date="2013-11" db="EMBL/GenBank/DDBJ databases">
        <title>Genome sequencing of Stegodyphus mimosarum.</title>
        <authorList>
            <person name="Bechsgaard J."/>
        </authorList>
    </citation>
    <scope>NUCLEOTIDE SEQUENCE [LARGE SCALE GENOMIC DNA]</scope>
</reference>
<keyword evidence="5" id="KW-0802">TPR repeat</keyword>
<evidence type="ECO:0000256" key="7">
    <source>
        <dbReference type="ARBA" id="ARBA00023242"/>
    </source>
</evidence>
<proteinExistence type="inferred from homology"/>
<dbReference type="STRING" id="407821.A0A087T244"/>
<evidence type="ECO:0000256" key="3">
    <source>
        <dbReference type="ARBA" id="ARBA00022618"/>
    </source>
</evidence>
<keyword evidence="6" id="KW-0159">Chromosome partition</keyword>
<evidence type="ECO:0000256" key="1">
    <source>
        <dbReference type="ARBA" id="ARBA00004642"/>
    </source>
</evidence>
<keyword evidence="11" id="KW-1185">Reference proteome</keyword>
<dbReference type="AlphaFoldDB" id="A0A087T244"/>
<evidence type="ECO:0000256" key="4">
    <source>
        <dbReference type="ARBA" id="ARBA00022776"/>
    </source>
</evidence>
<protein>
    <recommendedName>
        <fullName evidence="9">Cohesin loading complex subunit SCC4 homolog</fullName>
    </recommendedName>
</protein>
<organism evidence="10 11">
    <name type="scientific">Stegodyphus mimosarum</name>
    <name type="common">African social velvet spider</name>
    <dbReference type="NCBI Taxonomy" id="407821"/>
    <lineage>
        <taxon>Eukaryota</taxon>
        <taxon>Metazoa</taxon>
        <taxon>Ecdysozoa</taxon>
        <taxon>Arthropoda</taxon>
        <taxon>Chelicerata</taxon>
        <taxon>Arachnida</taxon>
        <taxon>Araneae</taxon>
        <taxon>Araneomorphae</taxon>
        <taxon>Entelegynae</taxon>
        <taxon>Eresoidea</taxon>
        <taxon>Eresidae</taxon>
        <taxon>Stegodyphus</taxon>
    </lineage>
</organism>
<accession>A0A087T244</accession>
<name>A0A087T244_STEMI</name>
<keyword evidence="4" id="KW-0498">Mitosis</keyword>
<dbReference type="OMA" id="HCLEAIL"/>
<evidence type="ECO:0000313" key="11">
    <source>
        <dbReference type="Proteomes" id="UP000054359"/>
    </source>
</evidence>
<dbReference type="Pfam" id="PF10345">
    <property type="entry name" value="Cohesin_load"/>
    <property type="match status" value="1"/>
</dbReference>
<gene>
    <name evidence="10" type="ORF">X975_12406</name>
</gene>
<dbReference type="OrthoDB" id="5565328at2759"/>
<evidence type="ECO:0000256" key="6">
    <source>
        <dbReference type="ARBA" id="ARBA00022829"/>
    </source>
</evidence>
<keyword evidence="8" id="KW-0131">Cell cycle</keyword>
<dbReference type="Proteomes" id="UP000054359">
    <property type="component" value="Unassembled WGS sequence"/>
</dbReference>
<dbReference type="PANTHER" id="PTHR21394">
    <property type="entry name" value="MAU2 CHROMATID COHESION FACTOR HOMOLOG"/>
    <property type="match status" value="1"/>
</dbReference>
<dbReference type="GO" id="GO:0007059">
    <property type="term" value="P:chromosome segregation"/>
    <property type="evidence" value="ECO:0007669"/>
    <property type="project" value="UniProtKB-KW"/>
</dbReference>
<comment type="similarity">
    <text evidence="2">Belongs to the SCC4/mau-2 family.</text>
</comment>
<dbReference type="EMBL" id="KK113036">
    <property type="protein sequence ID" value="KFM59183.1"/>
    <property type="molecule type" value="Genomic_DNA"/>
</dbReference>
<evidence type="ECO:0000313" key="10">
    <source>
        <dbReference type="EMBL" id="KFM59183.1"/>
    </source>
</evidence>
<dbReference type="GO" id="GO:0051301">
    <property type="term" value="P:cell division"/>
    <property type="evidence" value="ECO:0007669"/>
    <property type="project" value="UniProtKB-KW"/>
</dbReference>
<evidence type="ECO:0000256" key="8">
    <source>
        <dbReference type="ARBA" id="ARBA00023306"/>
    </source>
</evidence>
<evidence type="ECO:0000256" key="9">
    <source>
        <dbReference type="ARBA" id="ARBA00030523"/>
    </source>
</evidence>
<keyword evidence="3" id="KW-0132">Cell division</keyword>
<feature type="non-terminal residue" evidence="10">
    <location>
        <position position="85"/>
    </location>
</feature>
<evidence type="ECO:0000256" key="2">
    <source>
        <dbReference type="ARBA" id="ARBA00008585"/>
    </source>
</evidence>
<dbReference type="GO" id="GO:0005654">
    <property type="term" value="C:nucleoplasm"/>
    <property type="evidence" value="ECO:0007669"/>
    <property type="project" value="UniProtKB-SubCell"/>
</dbReference>
<keyword evidence="7" id="KW-0539">Nucleus</keyword>
<comment type="subcellular location">
    <subcellularLocation>
        <location evidence="1">Nucleus</location>
        <location evidence="1">Nucleoplasm</location>
    </subcellularLocation>
</comment>
<dbReference type="InterPro" id="IPR019440">
    <property type="entry name" value="MAU2"/>
</dbReference>